<dbReference type="InterPro" id="IPR001433">
    <property type="entry name" value="OxRdtase_FAD/NAD-bd"/>
</dbReference>
<dbReference type="Proteomes" id="UP000275078">
    <property type="component" value="Unassembled WGS sequence"/>
</dbReference>
<feature type="compositionally biased region" description="Basic and acidic residues" evidence="9">
    <location>
        <begin position="1573"/>
        <end position="1587"/>
    </location>
</feature>
<dbReference type="InterPro" id="IPR023173">
    <property type="entry name" value="NADPH_Cyt_P450_Rdtase_alpha"/>
</dbReference>
<keyword evidence="7" id="KW-0408">Iron</keyword>
<organism evidence="11 12">
    <name type="scientific">Ascobolus immersus RN42</name>
    <dbReference type="NCBI Taxonomy" id="1160509"/>
    <lineage>
        <taxon>Eukaryota</taxon>
        <taxon>Fungi</taxon>
        <taxon>Dikarya</taxon>
        <taxon>Ascomycota</taxon>
        <taxon>Pezizomycotina</taxon>
        <taxon>Pezizomycetes</taxon>
        <taxon>Pezizales</taxon>
        <taxon>Ascobolaceae</taxon>
        <taxon>Ascobolus</taxon>
    </lineage>
</organism>
<feature type="compositionally biased region" description="Low complexity" evidence="9">
    <location>
        <begin position="1533"/>
        <end position="1572"/>
    </location>
</feature>
<dbReference type="Pfam" id="PF01231">
    <property type="entry name" value="IDO"/>
    <property type="match status" value="1"/>
</dbReference>
<dbReference type="InterPro" id="IPR037217">
    <property type="entry name" value="Trp/Indoleamine_2_3_dOase-like"/>
</dbReference>
<evidence type="ECO:0000256" key="3">
    <source>
        <dbReference type="ARBA" id="ARBA00022617"/>
    </source>
</evidence>
<dbReference type="STRING" id="1160509.A0A3N4HNH2"/>
<dbReference type="OrthoDB" id="260519at2759"/>
<dbReference type="InterPro" id="IPR001199">
    <property type="entry name" value="Cyt_B5-like_heme/steroid-bd"/>
</dbReference>
<dbReference type="EC" id="1.6.2.4" evidence="8"/>
<dbReference type="InterPro" id="IPR017938">
    <property type="entry name" value="Riboflavin_synthase-like_b-brl"/>
</dbReference>
<proteinExistence type="inferred from homology"/>
<feature type="compositionally biased region" description="Basic and acidic residues" evidence="9">
    <location>
        <begin position="1625"/>
        <end position="1639"/>
    </location>
</feature>
<dbReference type="PROSITE" id="PS00191">
    <property type="entry name" value="CYTOCHROME_B5_1"/>
    <property type="match status" value="1"/>
</dbReference>
<dbReference type="GO" id="GO:0020037">
    <property type="term" value="F:heme binding"/>
    <property type="evidence" value="ECO:0007669"/>
    <property type="project" value="InterPro"/>
</dbReference>
<keyword evidence="5" id="KW-0479">Metal-binding</keyword>
<dbReference type="SUPFAM" id="SSF140959">
    <property type="entry name" value="Indolic compounds 2,3-dioxygenase-like"/>
    <property type="match status" value="1"/>
</dbReference>
<evidence type="ECO:0000256" key="4">
    <source>
        <dbReference type="ARBA" id="ARBA00022630"/>
    </source>
</evidence>
<reference evidence="11 12" key="1">
    <citation type="journal article" date="2018" name="Nat. Ecol. Evol.">
        <title>Pezizomycetes genomes reveal the molecular basis of ectomycorrhizal truffle lifestyle.</title>
        <authorList>
            <person name="Murat C."/>
            <person name="Payen T."/>
            <person name="Noel B."/>
            <person name="Kuo A."/>
            <person name="Morin E."/>
            <person name="Chen J."/>
            <person name="Kohler A."/>
            <person name="Krizsan K."/>
            <person name="Balestrini R."/>
            <person name="Da Silva C."/>
            <person name="Montanini B."/>
            <person name="Hainaut M."/>
            <person name="Levati E."/>
            <person name="Barry K.W."/>
            <person name="Belfiori B."/>
            <person name="Cichocki N."/>
            <person name="Clum A."/>
            <person name="Dockter R.B."/>
            <person name="Fauchery L."/>
            <person name="Guy J."/>
            <person name="Iotti M."/>
            <person name="Le Tacon F."/>
            <person name="Lindquist E.A."/>
            <person name="Lipzen A."/>
            <person name="Malagnac F."/>
            <person name="Mello A."/>
            <person name="Molinier V."/>
            <person name="Miyauchi S."/>
            <person name="Poulain J."/>
            <person name="Riccioni C."/>
            <person name="Rubini A."/>
            <person name="Sitrit Y."/>
            <person name="Splivallo R."/>
            <person name="Traeger S."/>
            <person name="Wang M."/>
            <person name="Zifcakova L."/>
            <person name="Wipf D."/>
            <person name="Zambonelli A."/>
            <person name="Paolocci F."/>
            <person name="Nowrousian M."/>
            <person name="Ottonello S."/>
            <person name="Baldrian P."/>
            <person name="Spatafora J.W."/>
            <person name="Henrissat B."/>
            <person name="Nagy L.G."/>
            <person name="Aury J.M."/>
            <person name="Wincker P."/>
            <person name="Grigoriev I.V."/>
            <person name="Bonfante P."/>
            <person name="Martin F.M."/>
        </authorList>
    </citation>
    <scope>NUCLEOTIDE SEQUENCE [LARGE SCALE GENOMIC DNA]</scope>
    <source>
        <strain evidence="11 12">RN42</strain>
    </source>
</reference>
<dbReference type="Pfam" id="PF00175">
    <property type="entry name" value="NAD_binding_1"/>
    <property type="match status" value="1"/>
</dbReference>
<dbReference type="Gene3D" id="1.20.990.10">
    <property type="entry name" value="NADPH-cytochrome p450 Reductase, Chain A, domain 3"/>
    <property type="match status" value="1"/>
</dbReference>
<dbReference type="GO" id="GO:0019441">
    <property type="term" value="P:L-tryptophan catabolic process to kynurenine"/>
    <property type="evidence" value="ECO:0007669"/>
    <property type="project" value="InterPro"/>
</dbReference>
<dbReference type="Gene3D" id="1.20.58.480">
    <property type="match status" value="1"/>
</dbReference>
<dbReference type="PROSITE" id="PS50255">
    <property type="entry name" value="CYTOCHROME_B5_2"/>
    <property type="match status" value="1"/>
</dbReference>
<dbReference type="GO" id="GO:0016702">
    <property type="term" value="F:oxidoreductase activity, acting on single donors with incorporation of molecular oxygen, incorporation of two atoms of oxygen"/>
    <property type="evidence" value="ECO:0007669"/>
    <property type="project" value="UniProtKB-ARBA"/>
</dbReference>
<feature type="compositionally biased region" description="Pro residues" evidence="9">
    <location>
        <begin position="1488"/>
        <end position="1499"/>
    </location>
</feature>
<keyword evidence="6" id="KW-0274">FAD</keyword>
<evidence type="ECO:0000256" key="7">
    <source>
        <dbReference type="ARBA" id="ARBA00023004"/>
    </source>
</evidence>
<dbReference type="GO" id="GO:0010181">
    <property type="term" value="F:FMN binding"/>
    <property type="evidence" value="ECO:0007669"/>
    <property type="project" value="TreeGrafter"/>
</dbReference>
<evidence type="ECO:0000256" key="1">
    <source>
        <dbReference type="ARBA" id="ARBA00001974"/>
    </source>
</evidence>
<comment type="cofactor">
    <cofactor evidence="1">
        <name>FAD</name>
        <dbReference type="ChEBI" id="CHEBI:57692"/>
    </cofactor>
</comment>
<dbReference type="Gene3D" id="3.40.50.80">
    <property type="entry name" value="Nucleotide-binding domain of ferredoxin-NADP reductase (FNR) module"/>
    <property type="match status" value="1"/>
</dbReference>
<sequence length="1664" mass="183011">MSVMGPAKCPISGAASSTGSCPASRSASRMGPRGCAFSGFSQSSAQALYGAPQGPDAPQILQARETKTLVHLLLPTAPPKEKTAALTLKTVDSLTPSPDSVLAAALGSPARRVLQRAETVGPTTGWRDGYLSSTHGFCPPDPSASPIALAMSPGRVWSDLCNRMPGLVGRGKIREAILQLPMVSGGPETIPDSALWAATVCLGILASVYRYEERNDGTEGIVVGSGNVDRNMFLNAAGDAEDEELETKGIPRNIAIPLRAVCTRMGRPLPHLTQYDVSIYNFKLRDQTSVYPYPQRAENMDLRWPVFNDRAEAMFLLCMAEVHGAFTSGVELVVRCQEAIMEKDNEALLEHLVALKMIVDQLGPIFHKISVNPSSGELFANPVEWGQRYAKFSAPLSNRVPALSGLALPLFQLLDAFMGRQKYDTFLGLEALHLRAWLPLNHRAFITAVEKFYPMPEYVKSTNDSRLHGVLEGLVESYMGERGFMGTHRYKVYGFLEVVAKTGRTETNGGAGSADSEGRPWEEVHKTLSDSMIERLEPYRKNITLKPHEMRGCFEECRFRGKVTAREWIDTDEDRNTAKVSIGINDSGVTFGPGDRLTIMPLNSLSEAGKVADALGLVERLDEALRLGNGSASDWKRFRTHLSGIEGRDVQITVRDVLRRGKLQPMTKEMVMKVHILLRGSSSTLLKLLSSEEWPVVASLGDILGVAKKEVDEVVWEAAFGNQDLDWLSKLIPVEVPRTYSISSFEKGLLPDVIELTVSRAEHRLSPLLTGGKEVIRAGISSGFLNPRPSFEQAEYGADEDVLIGISRPLNFALPISPAAPVVMFAGGSGIAPFRSFWRARISGGAIGRNILFLGIQSRKKFSYEDELRDAVAYDGLELHTAFSRDRKALIYDPSTRTLVEADREPRYLDTTILEQGSMVTDLVMSTKQGGLGGYLYICGSVSVYETVIAGITRAIYKHRTGSKSAADDIIATAFAERRFMLDIFMTPQAMSFKQPVISVSQLARHTGHRDGSKTWIGVHGSVYDITDFLPIHPGGSLIVQASAGLDASKTFDDLAHTSNPEVMSLLSKYFIGHLAPKPAFSAPELGSLYDGWYDYLRTCVESITTLSFEVKSICKDTHIWFSGGLLNMGGVRKFYQFQSRLIQNGFSTLFGSKLQELFVKLTFTLVDTRGRSEGVLPDVMGRISRAGSSVAAGKAKKEIAAVGELVCASTTAQTFEKGLMGYARGICEADVRFLEGVREEICHGMDAFELIQSMKSSTLEKQRLFKLAGFLMSILERIAVRLEGFYNEIGEMSMYHPEMESNPARARWAVVRRRVRDGSFFVLARDVELDGQHSESLDFDQQLEMLSQPYEIQQRHQRATKRQSISFESIMAQATRDFQPREQRIEDFPSPPKRLAEAHAARANINNTQQSSYDQLQDSKAANRISQFMQSNLKAIRRLSRITTDQINSFTPQHAIAAPIYGAPSGSIKQIQYSSPAFRQRAESSPSKPPTQPLPPLPTHEKSQSISHQPGLWPGVQHKKKASLPKIPTYHTSPVAASQASSATSTASPSPLRYDSLSRNPSSASSDSSQGGERRVPRGGGRDRSLARMTMTSQASDTVSEMRFTNHINMLPQERYAAGPSRESSVDRGRMGRVRQEDGEGGLSRKGSLRGLDRAMEALRGAR</sequence>
<dbReference type="InterPro" id="IPR000898">
    <property type="entry name" value="Indolamine_dOase"/>
</dbReference>
<accession>A0A3N4HNH2</accession>
<dbReference type="SUPFAM" id="SSF55856">
    <property type="entry name" value="Cytochrome b5-like heme/steroid binding domain"/>
    <property type="match status" value="1"/>
</dbReference>
<evidence type="ECO:0000256" key="8">
    <source>
        <dbReference type="ARBA" id="ARBA00023797"/>
    </source>
</evidence>
<feature type="region of interest" description="Disordered" evidence="9">
    <location>
        <begin position="1"/>
        <end position="28"/>
    </location>
</feature>
<protein>
    <recommendedName>
        <fullName evidence="8">NADPH--hemoprotein reductase</fullName>
        <ecNumber evidence="8">1.6.2.4</ecNumber>
    </recommendedName>
</protein>
<dbReference type="InterPro" id="IPR001709">
    <property type="entry name" value="Flavoprot_Pyr_Nucl_cyt_Rdtase"/>
</dbReference>
<dbReference type="GO" id="GO:0003958">
    <property type="term" value="F:NADPH-hemoprotein reductase activity"/>
    <property type="evidence" value="ECO:0007669"/>
    <property type="project" value="UniProtKB-EC"/>
</dbReference>
<feature type="compositionally biased region" description="Polar residues" evidence="9">
    <location>
        <begin position="14"/>
        <end position="27"/>
    </location>
</feature>
<feature type="domain" description="Cytochrome b5 heme-binding" evidence="10">
    <location>
        <begin position="995"/>
        <end position="1076"/>
    </location>
</feature>
<comment type="similarity">
    <text evidence="2">Belongs to the indoleamine 2,3-dioxygenase family.</text>
</comment>
<keyword evidence="4" id="KW-0285">Flavoprotein</keyword>
<dbReference type="InterPro" id="IPR036400">
    <property type="entry name" value="Cyt_B5-like_heme/steroid_sf"/>
</dbReference>
<dbReference type="GO" id="GO:0005829">
    <property type="term" value="C:cytosol"/>
    <property type="evidence" value="ECO:0007669"/>
    <property type="project" value="TreeGrafter"/>
</dbReference>
<evidence type="ECO:0000256" key="2">
    <source>
        <dbReference type="ARBA" id="ARBA00007119"/>
    </source>
</evidence>
<gene>
    <name evidence="11" type="ORF">BJ508DRAFT_332183</name>
</gene>
<evidence type="ECO:0000313" key="11">
    <source>
        <dbReference type="EMBL" id="RPA75375.1"/>
    </source>
</evidence>
<dbReference type="GO" id="GO:0050660">
    <property type="term" value="F:flavin adenine dinucleotide binding"/>
    <property type="evidence" value="ECO:0007669"/>
    <property type="project" value="TreeGrafter"/>
</dbReference>
<feature type="region of interest" description="Disordered" evidence="9">
    <location>
        <begin position="1476"/>
        <end position="1664"/>
    </location>
</feature>
<dbReference type="Gene3D" id="3.10.120.10">
    <property type="entry name" value="Cytochrome b5-like heme/steroid binding domain"/>
    <property type="match status" value="1"/>
</dbReference>
<dbReference type="EMBL" id="ML119765">
    <property type="protein sequence ID" value="RPA75375.1"/>
    <property type="molecule type" value="Genomic_DNA"/>
</dbReference>
<keyword evidence="3" id="KW-0349">Heme</keyword>
<feature type="compositionally biased region" description="Polar residues" evidence="9">
    <location>
        <begin position="1591"/>
        <end position="1600"/>
    </location>
</feature>
<dbReference type="InterPro" id="IPR039261">
    <property type="entry name" value="FNR_nucleotide-bd"/>
</dbReference>
<dbReference type="InterPro" id="IPR018506">
    <property type="entry name" value="Cyt_B5_heme-BS"/>
</dbReference>
<evidence type="ECO:0000256" key="6">
    <source>
        <dbReference type="ARBA" id="ARBA00022827"/>
    </source>
</evidence>
<evidence type="ECO:0000313" key="12">
    <source>
        <dbReference type="Proteomes" id="UP000275078"/>
    </source>
</evidence>
<keyword evidence="12" id="KW-1185">Reference proteome</keyword>
<dbReference type="PANTHER" id="PTHR19384:SF17">
    <property type="entry name" value="NADPH--CYTOCHROME P450 REDUCTASE"/>
    <property type="match status" value="1"/>
</dbReference>
<dbReference type="PRINTS" id="PR00371">
    <property type="entry name" value="FPNCR"/>
</dbReference>
<name>A0A3N4HNH2_ASCIM</name>
<dbReference type="GO" id="GO:0046872">
    <property type="term" value="F:metal ion binding"/>
    <property type="evidence" value="ECO:0007669"/>
    <property type="project" value="UniProtKB-KW"/>
</dbReference>
<dbReference type="Pfam" id="PF00173">
    <property type="entry name" value="Cyt-b5"/>
    <property type="match status" value="1"/>
</dbReference>
<evidence type="ECO:0000256" key="9">
    <source>
        <dbReference type="SAM" id="MobiDB-lite"/>
    </source>
</evidence>
<evidence type="ECO:0000259" key="10">
    <source>
        <dbReference type="PROSITE" id="PS50255"/>
    </source>
</evidence>
<evidence type="ECO:0000256" key="5">
    <source>
        <dbReference type="ARBA" id="ARBA00022723"/>
    </source>
</evidence>
<dbReference type="Gene3D" id="2.40.30.10">
    <property type="entry name" value="Translation factors"/>
    <property type="match status" value="1"/>
</dbReference>
<dbReference type="PANTHER" id="PTHR19384">
    <property type="entry name" value="NITRIC OXIDE SYNTHASE-RELATED"/>
    <property type="match status" value="1"/>
</dbReference>
<dbReference type="SUPFAM" id="SSF52343">
    <property type="entry name" value="Ferredoxin reductase-like, C-terminal NADP-linked domain"/>
    <property type="match status" value="1"/>
</dbReference>
<dbReference type="SMART" id="SM01117">
    <property type="entry name" value="Cyt-b5"/>
    <property type="match status" value="1"/>
</dbReference>
<dbReference type="SUPFAM" id="SSF63380">
    <property type="entry name" value="Riboflavin synthase domain-like"/>
    <property type="match status" value="1"/>
</dbReference>